<dbReference type="EMBL" id="JAGFNK010000020">
    <property type="protein sequence ID" value="KAI9511577.1"/>
    <property type="molecule type" value="Genomic_DNA"/>
</dbReference>
<name>A0ACC0UL92_9AGAM</name>
<organism evidence="1 2">
    <name type="scientific">Russula earlei</name>
    <dbReference type="NCBI Taxonomy" id="71964"/>
    <lineage>
        <taxon>Eukaryota</taxon>
        <taxon>Fungi</taxon>
        <taxon>Dikarya</taxon>
        <taxon>Basidiomycota</taxon>
        <taxon>Agaricomycotina</taxon>
        <taxon>Agaricomycetes</taxon>
        <taxon>Russulales</taxon>
        <taxon>Russulaceae</taxon>
        <taxon>Russula</taxon>
    </lineage>
</organism>
<evidence type="ECO:0000313" key="1">
    <source>
        <dbReference type="EMBL" id="KAI9511577.1"/>
    </source>
</evidence>
<protein>
    <submittedName>
        <fullName evidence="1">Uncharacterized protein</fullName>
    </submittedName>
</protein>
<dbReference type="Proteomes" id="UP001207468">
    <property type="component" value="Unassembled WGS sequence"/>
</dbReference>
<evidence type="ECO:0000313" key="2">
    <source>
        <dbReference type="Proteomes" id="UP001207468"/>
    </source>
</evidence>
<reference evidence="1" key="1">
    <citation type="submission" date="2021-03" db="EMBL/GenBank/DDBJ databases">
        <title>Evolutionary priming and transition to the ectomycorrhizal habit in an iconic lineage of mushroom-forming fungi: is preadaptation a requirement?</title>
        <authorList>
            <consortium name="DOE Joint Genome Institute"/>
            <person name="Looney B.P."/>
            <person name="Miyauchi S."/>
            <person name="Morin E."/>
            <person name="Drula E."/>
            <person name="Courty P.E."/>
            <person name="Chicoki N."/>
            <person name="Fauchery L."/>
            <person name="Kohler A."/>
            <person name="Kuo A."/>
            <person name="LaButti K."/>
            <person name="Pangilinan J."/>
            <person name="Lipzen A."/>
            <person name="Riley R."/>
            <person name="Andreopoulos W."/>
            <person name="He G."/>
            <person name="Johnson J."/>
            <person name="Barry K.W."/>
            <person name="Grigoriev I.V."/>
            <person name="Nagy L."/>
            <person name="Hibbett D."/>
            <person name="Henrissat B."/>
            <person name="Matheny P.B."/>
            <person name="Labbe J."/>
            <person name="Martin A.F."/>
        </authorList>
    </citation>
    <scope>NUCLEOTIDE SEQUENCE</scope>
    <source>
        <strain evidence="1">BPL698</strain>
    </source>
</reference>
<proteinExistence type="predicted"/>
<accession>A0ACC0UL92</accession>
<comment type="caution">
    <text evidence="1">The sequence shown here is derived from an EMBL/GenBank/DDBJ whole genome shotgun (WGS) entry which is preliminary data.</text>
</comment>
<sequence length="216" mass="24149">MRATAISVGDDHAAAAETRQEQHASRAPGPNSATGEGAVSNYAQAHYKIEKEQIDNVMQVHLADNCSGLQGFFVFHSFGRDTGSESESKSKILIALYWPSPYVRPPRRGNKTLQSSCNLRHYQPCFDTHTSATPRPGMRPLLTSVYSPVPVTKDNTNTAKRLRFRRLHRHRLSFKPRPTPRCAAPRSTSSRSVSTPNRHRARYSPSRRLRLPSATS</sequence>
<gene>
    <name evidence="1" type="ORF">F5148DRAFT_1009363</name>
</gene>
<keyword evidence="2" id="KW-1185">Reference proteome</keyword>